<name>A0A5B7YJE5_9ALTE</name>
<proteinExistence type="predicted"/>
<dbReference type="EMBL" id="CP039852">
    <property type="protein sequence ID" value="QCZ94689.1"/>
    <property type="molecule type" value="Genomic_DNA"/>
</dbReference>
<reference evidence="1 2" key="1">
    <citation type="submission" date="2019-04" db="EMBL/GenBank/DDBJ databases">
        <title>Salinimonas iocasae sp. nov., a halophilic bacterium isolated from the outer tube casing of tubeworms in Okinawa Trough.</title>
        <authorList>
            <person name="Zhang H."/>
            <person name="Wang H."/>
            <person name="Li C."/>
        </authorList>
    </citation>
    <scope>NUCLEOTIDE SEQUENCE [LARGE SCALE GENOMIC DNA]</scope>
    <source>
        <strain evidence="1 2">KX18D6</strain>
    </source>
</reference>
<dbReference type="AlphaFoldDB" id="A0A5B7YJE5"/>
<dbReference type="InterPro" id="IPR036895">
    <property type="entry name" value="Uracil-DNA_glycosylase-like_sf"/>
</dbReference>
<evidence type="ECO:0000313" key="2">
    <source>
        <dbReference type="Proteomes" id="UP000304912"/>
    </source>
</evidence>
<keyword evidence="2" id="KW-1185">Reference proteome</keyword>
<sequence length="228" mass="25301">MDKQHALLNLARTRQATRYEGYTAIGDYDDGVWECDYISPFSLSSHNADAEILIILQDWCSEESFDMPVCRETLSLGHTPSVRTNINLKRLLQQHFGKALEDVYATNLFPFVKPGPMNAPIRAKDLARAASDFTLPLIDIVQPEIAVSLGTASFNALRKACGLKSVANVEEAVNSSFVHNHTRIFCQAHTGQLGQNNRNRGGVNRVERDWAAMKQIFDGKPAPVCPPC</sequence>
<dbReference type="Proteomes" id="UP000304912">
    <property type="component" value="Chromosome"/>
</dbReference>
<dbReference type="KEGG" id="salk:FBQ74_14970"/>
<gene>
    <name evidence="1" type="ORF">FBQ74_14970</name>
</gene>
<evidence type="ECO:0008006" key="3">
    <source>
        <dbReference type="Google" id="ProtNLM"/>
    </source>
</evidence>
<dbReference type="Gene3D" id="3.40.470.10">
    <property type="entry name" value="Uracil-DNA glycosylase-like domain"/>
    <property type="match status" value="1"/>
</dbReference>
<dbReference type="OrthoDB" id="5917343at2"/>
<protein>
    <recommendedName>
        <fullName evidence="3">Uracil-DNA glycosylase-like domain-containing protein</fullName>
    </recommendedName>
</protein>
<dbReference type="SUPFAM" id="SSF52141">
    <property type="entry name" value="Uracil-DNA glycosylase-like"/>
    <property type="match status" value="1"/>
</dbReference>
<evidence type="ECO:0000313" key="1">
    <source>
        <dbReference type="EMBL" id="QCZ94689.1"/>
    </source>
</evidence>
<accession>A0A5B7YJE5</accession>
<organism evidence="1 2">
    <name type="scientific">Salinimonas iocasae</name>
    <dbReference type="NCBI Taxonomy" id="2572577"/>
    <lineage>
        <taxon>Bacteria</taxon>
        <taxon>Pseudomonadati</taxon>
        <taxon>Pseudomonadota</taxon>
        <taxon>Gammaproteobacteria</taxon>
        <taxon>Alteromonadales</taxon>
        <taxon>Alteromonadaceae</taxon>
        <taxon>Alteromonas/Salinimonas group</taxon>
        <taxon>Salinimonas</taxon>
    </lineage>
</organism>
<dbReference type="RefSeq" id="WP_139757425.1">
    <property type="nucleotide sequence ID" value="NZ_CP039852.1"/>
</dbReference>